<dbReference type="GO" id="GO:0043565">
    <property type="term" value="F:sequence-specific DNA binding"/>
    <property type="evidence" value="ECO:0007669"/>
    <property type="project" value="InterPro"/>
</dbReference>
<dbReference type="GO" id="GO:0032259">
    <property type="term" value="P:methylation"/>
    <property type="evidence" value="ECO:0007669"/>
    <property type="project" value="UniProtKB-KW"/>
</dbReference>
<proteinExistence type="inferred from homology"/>
<dbReference type="AlphaFoldDB" id="A0A6J7J5G9"/>
<sequence>MDEAGGPVPSSELAALAQCSERQLSRSFRDVLGISPREYGEALRTGRARDLLRALDSVTSAAFEAGYGSSRGFYEEAGQRLGMKPRTYASGAPGITLTWSAAPVRIGDHDRWLLAVASLDGLCAVRIGSDVEALVAEVAREFPAAALERSDDSLADVMAGLVQLARGEQSSASLPLDVQGTAFQARVWHALVQIPRGETRSYSQVAESMGRPTAVRAVARACATNPVALVVPCHRVVRSDGSLSGYRWGLEIKGTLLAAEGRAATTPETMVG</sequence>
<evidence type="ECO:0000256" key="8">
    <source>
        <dbReference type="ARBA" id="ARBA00049348"/>
    </source>
</evidence>
<dbReference type="SUPFAM" id="SSF46767">
    <property type="entry name" value="Methylated DNA-protein cysteine methyltransferase, C-terminal domain"/>
    <property type="match status" value="1"/>
</dbReference>
<dbReference type="EC" id="2.1.1.63" evidence="3"/>
<dbReference type="Gene3D" id="1.10.10.60">
    <property type="entry name" value="Homeodomain-like"/>
    <property type="match status" value="1"/>
</dbReference>
<dbReference type="Pfam" id="PF12833">
    <property type="entry name" value="HTH_18"/>
    <property type="match status" value="1"/>
</dbReference>
<reference evidence="10" key="1">
    <citation type="submission" date="2020-05" db="EMBL/GenBank/DDBJ databases">
        <authorList>
            <person name="Chiriac C."/>
            <person name="Salcher M."/>
            <person name="Ghai R."/>
            <person name="Kavagutti S V."/>
        </authorList>
    </citation>
    <scope>NUCLEOTIDE SEQUENCE</scope>
</reference>
<comment type="catalytic activity">
    <reaction evidence="1">
        <text>a 4-O-methyl-thymidine in DNA + L-cysteinyl-[protein] = a thymidine in DNA + S-methyl-L-cysteinyl-[protein]</text>
        <dbReference type="Rhea" id="RHEA:53428"/>
        <dbReference type="Rhea" id="RHEA-COMP:10131"/>
        <dbReference type="Rhea" id="RHEA-COMP:10132"/>
        <dbReference type="Rhea" id="RHEA-COMP:13555"/>
        <dbReference type="Rhea" id="RHEA-COMP:13556"/>
        <dbReference type="ChEBI" id="CHEBI:29950"/>
        <dbReference type="ChEBI" id="CHEBI:82612"/>
        <dbReference type="ChEBI" id="CHEBI:137386"/>
        <dbReference type="ChEBI" id="CHEBI:137387"/>
        <dbReference type="EC" id="2.1.1.63"/>
    </reaction>
</comment>
<dbReference type="InterPro" id="IPR014048">
    <property type="entry name" value="MethylDNA_cys_MeTrfase_DNA-bd"/>
</dbReference>
<dbReference type="PANTHER" id="PTHR10815">
    <property type="entry name" value="METHYLATED-DNA--PROTEIN-CYSTEINE METHYLTRANSFERASE"/>
    <property type="match status" value="1"/>
</dbReference>
<dbReference type="PROSITE" id="PS01124">
    <property type="entry name" value="HTH_ARAC_FAMILY_2"/>
    <property type="match status" value="1"/>
</dbReference>
<evidence type="ECO:0000256" key="4">
    <source>
        <dbReference type="ARBA" id="ARBA00022603"/>
    </source>
</evidence>
<accession>A0A6J7J5G9</accession>
<feature type="domain" description="HTH araC/xylS-type" evidence="9">
    <location>
        <begin position="1"/>
        <end position="91"/>
    </location>
</feature>
<comment type="similarity">
    <text evidence="2">Belongs to the MGMT family.</text>
</comment>
<keyword evidence="4" id="KW-0489">Methyltransferase</keyword>
<evidence type="ECO:0000256" key="7">
    <source>
        <dbReference type="ARBA" id="ARBA00023204"/>
    </source>
</evidence>
<evidence type="ECO:0000256" key="6">
    <source>
        <dbReference type="ARBA" id="ARBA00022763"/>
    </source>
</evidence>
<name>A0A6J7J5G9_9ZZZZ</name>
<dbReference type="PANTHER" id="PTHR10815:SF14">
    <property type="entry name" value="BIFUNCTIONAL TRANSCRIPTIONAL ACTIVATOR_DNA REPAIR ENZYME ADA"/>
    <property type="match status" value="1"/>
</dbReference>
<gene>
    <name evidence="10" type="ORF">UFOPK3773_00648</name>
</gene>
<dbReference type="PROSITE" id="PS00374">
    <property type="entry name" value="MGMT"/>
    <property type="match status" value="1"/>
</dbReference>
<dbReference type="FunFam" id="1.10.10.10:FF:000214">
    <property type="entry name" value="Methylated-DNA--protein-cysteine methyltransferase"/>
    <property type="match status" value="1"/>
</dbReference>
<dbReference type="Gene3D" id="3.30.160.70">
    <property type="entry name" value="Methylated DNA-protein cysteine methyltransferase domain"/>
    <property type="match status" value="1"/>
</dbReference>
<dbReference type="InterPro" id="IPR036217">
    <property type="entry name" value="MethylDNA_cys_MeTrfase_DNAb"/>
</dbReference>
<dbReference type="GO" id="GO:0006281">
    <property type="term" value="P:DNA repair"/>
    <property type="evidence" value="ECO:0007669"/>
    <property type="project" value="UniProtKB-KW"/>
</dbReference>
<dbReference type="CDD" id="cd06445">
    <property type="entry name" value="ATase"/>
    <property type="match status" value="1"/>
</dbReference>
<dbReference type="InterPro" id="IPR018060">
    <property type="entry name" value="HTH_AraC"/>
</dbReference>
<organism evidence="10">
    <name type="scientific">freshwater metagenome</name>
    <dbReference type="NCBI Taxonomy" id="449393"/>
    <lineage>
        <taxon>unclassified sequences</taxon>
        <taxon>metagenomes</taxon>
        <taxon>ecological metagenomes</taxon>
    </lineage>
</organism>
<dbReference type="NCBIfam" id="TIGR00589">
    <property type="entry name" value="ogt"/>
    <property type="match status" value="1"/>
</dbReference>
<keyword evidence="5" id="KW-0808">Transferase</keyword>
<keyword evidence="7" id="KW-0234">DNA repair</keyword>
<evidence type="ECO:0000256" key="5">
    <source>
        <dbReference type="ARBA" id="ARBA00022679"/>
    </source>
</evidence>
<keyword evidence="6" id="KW-0227">DNA damage</keyword>
<comment type="catalytic activity">
    <reaction evidence="8">
        <text>a 6-O-methyl-2'-deoxyguanosine in DNA + L-cysteinyl-[protein] = S-methyl-L-cysteinyl-[protein] + a 2'-deoxyguanosine in DNA</text>
        <dbReference type="Rhea" id="RHEA:24000"/>
        <dbReference type="Rhea" id="RHEA-COMP:10131"/>
        <dbReference type="Rhea" id="RHEA-COMP:10132"/>
        <dbReference type="Rhea" id="RHEA-COMP:11367"/>
        <dbReference type="Rhea" id="RHEA-COMP:11368"/>
        <dbReference type="ChEBI" id="CHEBI:29950"/>
        <dbReference type="ChEBI" id="CHEBI:82612"/>
        <dbReference type="ChEBI" id="CHEBI:85445"/>
        <dbReference type="ChEBI" id="CHEBI:85448"/>
        <dbReference type="EC" id="2.1.1.63"/>
    </reaction>
</comment>
<dbReference type="SMART" id="SM00342">
    <property type="entry name" value="HTH_ARAC"/>
    <property type="match status" value="1"/>
</dbReference>
<dbReference type="EMBL" id="CAFBNF010000050">
    <property type="protein sequence ID" value="CAB4937722.1"/>
    <property type="molecule type" value="Genomic_DNA"/>
</dbReference>
<evidence type="ECO:0000256" key="2">
    <source>
        <dbReference type="ARBA" id="ARBA00008711"/>
    </source>
</evidence>
<dbReference type="Gene3D" id="1.10.10.10">
    <property type="entry name" value="Winged helix-like DNA-binding domain superfamily/Winged helix DNA-binding domain"/>
    <property type="match status" value="1"/>
</dbReference>
<dbReference type="Pfam" id="PF01035">
    <property type="entry name" value="DNA_binding_1"/>
    <property type="match status" value="1"/>
</dbReference>
<dbReference type="InterPro" id="IPR001497">
    <property type="entry name" value="MethylDNA_cys_MeTrfase_AS"/>
</dbReference>
<dbReference type="SUPFAM" id="SSF53155">
    <property type="entry name" value="Methylated DNA-protein cysteine methyltransferase domain"/>
    <property type="match status" value="1"/>
</dbReference>
<dbReference type="GO" id="GO:0003700">
    <property type="term" value="F:DNA-binding transcription factor activity"/>
    <property type="evidence" value="ECO:0007669"/>
    <property type="project" value="InterPro"/>
</dbReference>
<evidence type="ECO:0000259" key="9">
    <source>
        <dbReference type="PROSITE" id="PS01124"/>
    </source>
</evidence>
<evidence type="ECO:0000256" key="3">
    <source>
        <dbReference type="ARBA" id="ARBA00011918"/>
    </source>
</evidence>
<dbReference type="GO" id="GO:0003908">
    <property type="term" value="F:methylated-DNA-[protein]-cysteine S-methyltransferase activity"/>
    <property type="evidence" value="ECO:0007669"/>
    <property type="project" value="UniProtKB-EC"/>
</dbReference>
<dbReference type="InterPro" id="IPR036388">
    <property type="entry name" value="WH-like_DNA-bd_sf"/>
</dbReference>
<protein>
    <recommendedName>
        <fullName evidence="3">methylated-DNA--[protein]-cysteine S-methyltransferase</fullName>
        <ecNumber evidence="3">2.1.1.63</ecNumber>
    </recommendedName>
</protein>
<evidence type="ECO:0000313" key="10">
    <source>
        <dbReference type="EMBL" id="CAB4937722.1"/>
    </source>
</evidence>
<dbReference type="InterPro" id="IPR036631">
    <property type="entry name" value="MGMT_N_sf"/>
</dbReference>
<evidence type="ECO:0000256" key="1">
    <source>
        <dbReference type="ARBA" id="ARBA00001286"/>
    </source>
</evidence>